<organism evidence="4 5">
    <name type="scientific">Bondarzewia mesenterica</name>
    <dbReference type="NCBI Taxonomy" id="1095465"/>
    <lineage>
        <taxon>Eukaryota</taxon>
        <taxon>Fungi</taxon>
        <taxon>Dikarya</taxon>
        <taxon>Basidiomycota</taxon>
        <taxon>Agaricomycotina</taxon>
        <taxon>Agaricomycetes</taxon>
        <taxon>Russulales</taxon>
        <taxon>Bondarzewiaceae</taxon>
        <taxon>Bondarzewia</taxon>
    </lineage>
</organism>
<evidence type="ECO:0000256" key="1">
    <source>
        <dbReference type="ARBA" id="ARBA00006484"/>
    </source>
</evidence>
<keyword evidence="2" id="KW-0521">NADP</keyword>
<dbReference type="AlphaFoldDB" id="A0A4S4LWM1"/>
<comment type="similarity">
    <text evidence="1">Belongs to the short-chain dehydrogenases/reductases (SDR) family.</text>
</comment>
<comment type="caution">
    <text evidence="4">The sequence shown here is derived from an EMBL/GenBank/DDBJ whole genome shotgun (WGS) entry which is preliminary data.</text>
</comment>
<dbReference type="OrthoDB" id="498125at2759"/>
<protein>
    <submittedName>
        <fullName evidence="4">Uncharacterized protein</fullName>
    </submittedName>
</protein>
<accession>A0A4S4LWM1</accession>
<dbReference type="Pfam" id="PF13561">
    <property type="entry name" value="adh_short_C2"/>
    <property type="match status" value="1"/>
</dbReference>
<dbReference type="PRINTS" id="PR00081">
    <property type="entry name" value="GDHRDH"/>
</dbReference>
<evidence type="ECO:0000313" key="4">
    <source>
        <dbReference type="EMBL" id="THH14740.1"/>
    </source>
</evidence>
<keyword evidence="5" id="KW-1185">Reference proteome</keyword>
<evidence type="ECO:0000256" key="2">
    <source>
        <dbReference type="ARBA" id="ARBA00022857"/>
    </source>
</evidence>
<proteinExistence type="inferred from homology"/>
<dbReference type="PANTHER" id="PTHR24321">
    <property type="entry name" value="DEHYDROGENASES, SHORT CHAIN"/>
    <property type="match status" value="1"/>
</dbReference>
<dbReference type="Proteomes" id="UP000310158">
    <property type="component" value="Unassembled WGS sequence"/>
</dbReference>
<evidence type="ECO:0000256" key="3">
    <source>
        <dbReference type="ARBA" id="ARBA00023002"/>
    </source>
</evidence>
<dbReference type="InterPro" id="IPR020904">
    <property type="entry name" value="Sc_DH/Rdtase_CS"/>
</dbReference>
<sequence>MIAQGHGGKIIGAASIAGKRPFPFASAYVSSKFAVRGLTEVAGETDDCPSRELEQKSHIVIYQALELGKYGITVNAYAPGFTNSQMRTPVDLVDREMGTAFNMTPGQFKEESVGKLPLSRVGQPDDIANVVSFLASERASYITGQMISCDGGWL</sequence>
<name>A0A4S4LWM1_9AGAM</name>
<dbReference type="InterPro" id="IPR002347">
    <property type="entry name" value="SDR_fam"/>
</dbReference>
<dbReference type="EMBL" id="SGPL01000253">
    <property type="protein sequence ID" value="THH14740.1"/>
    <property type="molecule type" value="Genomic_DNA"/>
</dbReference>
<dbReference type="Pfam" id="PF00106">
    <property type="entry name" value="adh_short"/>
    <property type="match status" value="1"/>
</dbReference>
<dbReference type="InterPro" id="IPR036291">
    <property type="entry name" value="NAD(P)-bd_dom_sf"/>
</dbReference>
<keyword evidence="3" id="KW-0560">Oxidoreductase</keyword>
<evidence type="ECO:0000313" key="5">
    <source>
        <dbReference type="Proteomes" id="UP000310158"/>
    </source>
</evidence>
<dbReference type="GO" id="GO:0016491">
    <property type="term" value="F:oxidoreductase activity"/>
    <property type="evidence" value="ECO:0007669"/>
    <property type="project" value="UniProtKB-KW"/>
</dbReference>
<dbReference type="PANTHER" id="PTHR24321:SF8">
    <property type="entry name" value="ESTRADIOL 17-BETA-DEHYDROGENASE 8-RELATED"/>
    <property type="match status" value="1"/>
</dbReference>
<dbReference type="PROSITE" id="PS00061">
    <property type="entry name" value="ADH_SHORT"/>
    <property type="match status" value="1"/>
</dbReference>
<gene>
    <name evidence="4" type="ORF">EW146_g5625</name>
</gene>
<dbReference type="Gene3D" id="3.40.50.720">
    <property type="entry name" value="NAD(P)-binding Rossmann-like Domain"/>
    <property type="match status" value="1"/>
</dbReference>
<reference evidence="4 5" key="1">
    <citation type="submission" date="2019-02" db="EMBL/GenBank/DDBJ databases">
        <title>Genome sequencing of the rare red list fungi Bondarzewia mesenterica.</title>
        <authorList>
            <person name="Buettner E."/>
            <person name="Kellner H."/>
        </authorList>
    </citation>
    <scope>NUCLEOTIDE SEQUENCE [LARGE SCALE GENOMIC DNA]</scope>
    <source>
        <strain evidence="4 5">DSM 108281</strain>
    </source>
</reference>
<dbReference type="SUPFAM" id="SSF51735">
    <property type="entry name" value="NAD(P)-binding Rossmann-fold domains"/>
    <property type="match status" value="2"/>
</dbReference>